<organism evidence="2 3">
    <name type="scientific">Zymoseptoria tritici (strain CBS 115943 / IPO323)</name>
    <name type="common">Speckled leaf blotch fungus</name>
    <name type="synonym">Septoria tritici</name>
    <dbReference type="NCBI Taxonomy" id="336722"/>
    <lineage>
        <taxon>Eukaryota</taxon>
        <taxon>Fungi</taxon>
        <taxon>Dikarya</taxon>
        <taxon>Ascomycota</taxon>
        <taxon>Pezizomycotina</taxon>
        <taxon>Dothideomycetes</taxon>
        <taxon>Dothideomycetidae</taxon>
        <taxon>Mycosphaerellales</taxon>
        <taxon>Mycosphaerellaceae</taxon>
        <taxon>Zymoseptoria</taxon>
    </lineage>
</organism>
<sequence length="298" mass="32424">MTGEYSDEHGLDSRYSAALASIPWSSKISSPSLQQQTARVINSTQDIQSSTQAPHSPNPSVVEKRVSPPKGSSSTESSDAPPSTAFRRLLDLLTQQQLVDLETVFSPIGELKMDEVFRTCDQAGHHIATWASTNAGRAAEHVAALCSEASPNQRTPTAKESIRSISNIHPTARSTADRLRDLASTMLTLPIHSRKARAASSQILLKQGGLPEQGGHERTTECWLSLVRRSPLHFTVYTGPTSHRPAQMVSAVTNPTHPLLPTLNFLDMVLGFVYNDGLPKPHYALCCDSSWTPVRIPS</sequence>
<feature type="region of interest" description="Disordered" evidence="1">
    <location>
        <begin position="27"/>
        <end position="82"/>
    </location>
</feature>
<gene>
    <name evidence="2" type="ORF">MYCGRDRAFT_98072</name>
</gene>
<reference evidence="2 3" key="1">
    <citation type="journal article" date="2011" name="PLoS Genet.">
        <title>Finished genome of the fungal wheat pathogen Mycosphaerella graminicola reveals dispensome structure, chromosome plasticity, and stealth pathogenesis.</title>
        <authorList>
            <person name="Goodwin S.B."/>
            <person name="Ben M'barek S."/>
            <person name="Dhillon B."/>
            <person name="Wittenberg A.H.J."/>
            <person name="Crane C.F."/>
            <person name="Hane J.K."/>
            <person name="Foster A.J."/>
            <person name="Van der Lee T.A.J."/>
            <person name="Grimwood J."/>
            <person name="Aerts A."/>
            <person name="Antoniw J."/>
            <person name="Bailey A."/>
            <person name="Bluhm B."/>
            <person name="Bowler J."/>
            <person name="Bristow J."/>
            <person name="van der Burgt A."/>
            <person name="Canto-Canche B."/>
            <person name="Churchill A.C.L."/>
            <person name="Conde-Ferraez L."/>
            <person name="Cools H.J."/>
            <person name="Coutinho P.M."/>
            <person name="Csukai M."/>
            <person name="Dehal P."/>
            <person name="De Wit P."/>
            <person name="Donzelli B."/>
            <person name="van de Geest H.C."/>
            <person name="van Ham R.C.H.J."/>
            <person name="Hammond-Kosack K.E."/>
            <person name="Henrissat B."/>
            <person name="Kilian A."/>
            <person name="Kobayashi A.K."/>
            <person name="Koopmann E."/>
            <person name="Kourmpetis Y."/>
            <person name="Kuzniar A."/>
            <person name="Lindquist E."/>
            <person name="Lombard V."/>
            <person name="Maliepaard C."/>
            <person name="Martins N."/>
            <person name="Mehrabi R."/>
            <person name="Nap J.P.H."/>
            <person name="Ponomarenko A."/>
            <person name="Rudd J.J."/>
            <person name="Salamov A."/>
            <person name="Schmutz J."/>
            <person name="Schouten H.J."/>
            <person name="Shapiro H."/>
            <person name="Stergiopoulos I."/>
            <person name="Torriani S.F.F."/>
            <person name="Tu H."/>
            <person name="de Vries R.P."/>
            <person name="Waalwijk C."/>
            <person name="Ware S.B."/>
            <person name="Wiebenga A."/>
            <person name="Zwiers L.-H."/>
            <person name="Oliver R.P."/>
            <person name="Grigoriev I.V."/>
            <person name="Kema G.H.J."/>
        </authorList>
    </citation>
    <scope>NUCLEOTIDE SEQUENCE [LARGE SCALE GENOMIC DNA]</scope>
    <source>
        <strain evidence="3">CBS 115943 / IPO323</strain>
    </source>
</reference>
<feature type="compositionally biased region" description="Low complexity" evidence="1">
    <location>
        <begin position="68"/>
        <end position="82"/>
    </location>
</feature>
<dbReference type="RefSeq" id="XP_003846945.1">
    <property type="nucleotide sequence ID" value="XM_003846897.1"/>
</dbReference>
<accession>F9XS83</accession>
<protein>
    <submittedName>
        <fullName evidence="2">Uncharacterized protein</fullName>
    </submittedName>
</protein>
<dbReference type="HOGENOM" id="CLU_934501_0_0_1"/>
<dbReference type="EMBL" id="CM001215">
    <property type="protein sequence ID" value="EGP81921.1"/>
    <property type="molecule type" value="Genomic_DNA"/>
</dbReference>
<dbReference type="KEGG" id="ztr:MYCGRDRAFT_98072"/>
<name>F9XS83_ZYMTI</name>
<keyword evidence="3" id="KW-1185">Reference proteome</keyword>
<evidence type="ECO:0000313" key="2">
    <source>
        <dbReference type="EMBL" id="EGP81921.1"/>
    </source>
</evidence>
<evidence type="ECO:0000256" key="1">
    <source>
        <dbReference type="SAM" id="MobiDB-lite"/>
    </source>
</evidence>
<evidence type="ECO:0000313" key="3">
    <source>
        <dbReference type="Proteomes" id="UP000008062"/>
    </source>
</evidence>
<dbReference type="InParanoid" id="F9XS83"/>
<feature type="compositionally biased region" description="Polar residues" evidence="1">
    <location>
        <begin position="33"/>
        <end position="59"/>
    </location>
</feature>
<dbReference type="GeneID" id="13396733"/>
<dbReference type="Proteomes" id="UP000008062">
    <property type="component" value="Chromosome 20"/>
</dbReference>
<dbReference type="AlphaFoldDB" id="F9XS83"/>
<proteinExistence type="predicted"/>